<dbReference type="Proteomes" id="UP000324748">
    <property type="component" value="Unassembled WGS sequence"/>
</dbReference>
<proteinExistence type="predicted"/>
<dbReference type="EMBL" id="VSWC01000093">
    <property type="protein sequence ID" value="KAA1089512.1"/>
    <property type="molecule type" value="Genomic_DNA"/>
</dbReference>
<keyword evidence="3" id="KW-1185">Reference proteome</keyword>
<name>A0A5B0NLL3_PUCGR</name>
<dbReference type="AlphaFoldDB" id="A0A5B0NLL3"/>
<evidence type="ECO:0000313" key="3">
    <source>
        <dbReference type="Proteomes" id="UP000324748"/>
    </source>
</evidence>
<comment type="caution">
    <text evidence="2">The sequence shown here is derived from an EMBL/GenBank/DDBJ whole genome shotgun (WGS) entry which is preliminary data.</text>
</comment>
<evidence type="ECO:0000313" key="2">
    <source>
        <dbReference type="EMBL" id="KAA1089512.1"/>
    </source>
</evidence>
<reference evidence="2 3" key="1">
    <citation type="submission" date="2019-05" db="EMBL/GenBank/DDBJ databases">
        <title>Emergence of the Ug99 lineage of the wheat stem rust pathogen through somatic hybridization.</title>
        <authorList>
            <person name="Li F."/>
            <person name="Upadhyaya N.M."/>
            <person name="Sperschneider J."/>
            <person name="Matny O."/>
            <person name="Nguyen-Phuc H."/>
            <person name="Mago R."/>
            <person name="Raley C."/>
            <person name="Miller M.E."/>
            <person name="Silverstein K.A.T."/>
            <person name="Henningsen E."/>
            <person name="Hirsch C.D."/>
            <person name="Visser B."/>
            <person name="Pretorius Z.A."/>
            <person name="Steffenson B.J."/>
            <person name="Schwessinger B."/>
            <person name="Dodds P.N."/>
            <person name="Figueroa M."/>
        </authorList>
    </citation>
    <scope>NUCLEOTIDE SEQUENCE [LARGE SCALE GENOMIC DNA]</scope>
    <source>
        <strain evidence="2">21-0</strain>
    </source>
</reference>
<sequence length="252" mass="28463">MAALITAMASYQRQPIGRQWDRPVTLAPQRRHLMSSRGRHLATPPSTPSNASIRRHQARGRQDEVDNGASAAASPDGAVIGRPGAETAGAPRLGVQLFFDSPGCLIDAKHHLLAILRSSIPLSFALRSRYMYQAAILTSCAYLFMFDVYNGSFSDVDYSYRLEFLSRSRYLLLSLKIILHQIYRLIQDTLQTLVDLHTKTHSVYNLLLCLCSDRHSCCWLWFSVWQLLLEQIGDALRIFLNRPASRSIIQET</sequence>
<evidence type="ECO:0000256" key="1">
    <source>
        <dbReference type="SAM" id="MobiDB-lite"/>
    </source>
</evidence>
<organism evidence="2 3">
    <name type="scientific">Puccinia graminis f. sp. tritici</name>
    <dbReference type="NCBI Taxonomy" id="56615"/>
    <lineage>
        <taxon>Eukaryota</taxon>
        <taxon>Fungi</taxon>
        <taxon>Dikarya</taxon>
        <taxon>Basidiomycota</taxon>
        <taxon>Pucciniomycotina</taxon>
        <taxon>Pucciniomycetes</taxon>
        <taxon>Pucciniales</taxon>
        <taxon>Pucciniaceae</taxon>
        <taxon>Puccinia</taxon>
    </lineage>
</organism>
<accession>A0A5B0NLL3</accession>
<gene>
    <name evidence="2" type="ORF">PGT21_020668</name>
</gene>
<feature type="region of interest" description="Disordered" evidence="1">
    <location>
        <begin position="32"/>
        <end position="81"/>
    </location>
</feature>
<protein>
    <submittedName>
        <fullName evidence="2">Uncharacterized protein</fullName>
    </submittedName>
</protein>